<keyword evidence="5" id="KW-1185">Reference proteome</keyword>
<dbReference type="Pfam" id="PF00196">
    <property type="entry name" value="GerE"/>
    <property type="match status" value="1"/>
</dbReference>
<dbReference type="OrthoDB" id="3178131at2"/>
<dbReference type="InterPro" id="IPR041664">
    <property type="entry name" value="AAA_16"/>
</dbReference>
<dbReference type="PROSITE" id="PS00622">
    <property type="entry name" value="HTH_LUXR_1"/>
    <property type="match status" value="1"/>
</dbReference>
<dbReference type="PANTHER" id="PTHR16305">
    <property type="entry name" value="TESTICULAR SOLUBLE ADENYLYL CYCLASE"/>
    <property type="match status" value="1"/>
</dbReference>
<keyword evidence="2" id="KW-0067">ATP-binding</keyword>
<dbReference type="AlphaFoldDB" id="A0A371Q7R0"/>
<dbReference type="InterPro" id="IPR027417">
    <property type="entry name" value="P-loop_NTPase"/>
</dbReference>
<dbReference type="Gene3D" id="1.25.40.10">
    <property type="entry name" value="Tetratricopeptide repeat domain"/>
    <property type="match status" value="1"/>
</dbReference>
<dbReference type="SMART" id="SM00421">
    <property type="entry name" value="HTH_LUXR"/>
    <property type="match status" value="1"/>
</dbReference>
<dbReference type="InterPro" id="IPR016032">
    <property type="entry name" value="Sig_transdc_resp-reg_C-effctor"/>
</dbReference>
<accession>A0A371Q7R0</accession>
<evidence type="ECO:0000313" key="5">
    <source>
        <dbReference type="Proteomes" id="UP000262477"/>
    </source>
</evidence>
<keyword evidence="1" id="KW-0547">Nucleotide-binding</keyword>
<name>A0A371Q7R0_STRIH</name>
<dbReference type="GO" id="GO:0006355">
    <property type="term" value="P:regulation of DNA-templated transcription"/>
    <property type="evidence" value="ECO:0007669"/>
    <property type="project" value="InterPro"/>
</dbReference>
<dbReference type="GO" id="GO:0003677">
    <property type="term" value="F:DNA binding"/>
    <property type="evidence" value="ECO:0007669"/>
    <property type="project" value="InterPro"/>
</dbReference>
<proteinExistence type="predicted"/>
<evidence type="ECO:0000256" key="1">
    <source>
        <dbReference type="ARBA" id="ARBA00022741"/>
    </source>
</evidence>
<evidence type="ECO:0000256" key="2">
    <source>
        <dbReference type="ARBA" id="ARBA00022840"/>
    </source>
</evidence>
<feature type="domain" description="HTH luxR-type" evidence="3">
    <location>
        <begin position="1010"/>
        <end position="1075"/>
    </location>
</feature>
<protein>
    <submittedName>
        <fullName evidence="4">LuxR family transcriptional regulator</fullName>
    </submittedName>
</protein>
<dbReference type="SUPFAM" id="SSF48452">
    <property type="entry name" value="TPR-like"/>
    <property type="match status" value="1"/>
</dbReference>
<dbReference type="SUPFAM" id="SSF52540">
    <property type="entry name" value="P-loop containing nucleoside triphosphate hydrolases"/>
    <property type="match status" value="1"/>
</dbReference>
<dbReference type="PRINTS" id="PR00038">
    <property type="entry name" value="HTHLUXR"/>
</dbReference>
<dbReference type="PANTHER" id="PTHR16305:SF35">
    <property type="entry name" value="TRANSCRIPTIONAL ACTIVATOR DOMAIN"/>
    <property type="match status" value="1"/>
</dbReference>
<organism evidence="4 5">
    <name type="scientific">Streptomyces inhibens</name>
    <dbReference type="NCBI Taxonomy" id="2293571"/>
    <lineage>
        <taxon>Bacteria</taxon>
        <taxon>Bacillati</taxon>
        <taxon>Actinomycetota</taxon>
        <taxon>Actinomycetes</taxon>
        <taxon>Kitasatosporales</taxon>
        <taxon>Streptomycetaceae</taxon>
        <taxon>Streptomyces</taxon>
    </lineage>
</organism>
<evidence type="ECO:0000313" key="4">
    <source>
        <dbReference type="EMBL" id="REK90747.1"/>
    </source>
</evidence>
<dbReference type="Pfam" id="PF13191">
    <property type="entry name" value="AAA_16"/>
    <property type="match status" value="1"/>
</dbReference>
<dbReference type="InterPro" id="IPR000792">
    <property type="entry name" value="Tscrpt_reg_LuxR_C"/>
</dbReference>
<comment type="caution">
    <text evidence="4">The sequence shown here is derived from an EMBL/GenBank/DDBJ whole genome shotgun (WGS) entry which is preliminary data.</text>
</comment>
<reference evidence="4 5" key="1">
    <citation type="submission" date="2018-08" db="EMBL/GenBank/DDBJ databases">
        <title>Streptomyces NEAU-D10 sp. nov., a novel Actinomycete isolated from soil.</title>
        <authorList>
            <person name="Jin L."/>
        </authorList>
    </citation>
    <scope>NUCLEOTIDE SEQUENCE [LARGE SCALE GENOMIC DNA]</scope>
    <source>
        <strain evidence="4 5">NEAU-D10</strain>
    </source>
</reference>
<dbReference type="SUPFAM" id="SSF46894">
    <property type="entry name" value="C-terminal effector domain of the bipartite response regulators"/>
    <property type="match status" value="1"/>
</dbReference>
<gene>
    <name evidence="4" type="ORF">DY245_08365</name>
</gene>
<dbReference type="GO" id="GO:0004016">
    <property type="term" value="F:adenylate cyclase activity"/>
    <property type="evidence" value="ECO:0007669"/>
    <property type="project" value="TreeGrafter"/>
</dbReference>
<evidence type="ECO:0000259" key="3">
    <source>
        <dbReference type="PROSITE" id="PS50043"/>
    </source>
</evidence>
<dbReference type="GO" id="GO:0005737">
    <property type="term" value="C:cytoplasm"/>
    <property type="evidence" value="ECO:0007669"/>
    <property type="project" value="TreeGrafter"/>
</dbReference>
<dbReference type="InterPro" id="IPR011990">
    <property type="entry name" value="TPR-like_helical_dom_sf"/>
</dbReference>
<dbReference type="InterPro" id="IPR036388">
    <property type="entry name" value="WH-like_DNA-bd_sf"/>
</dbReference>
<sequence>MGALHGPGSGQHLDTAQMHCSTRSRRYTSAAGSLAHWWRAGDADAEIRRAGPERGFRHGRLVRGAAQILQLLELRGRAVDRPANERRGRFAREEHGPLNPWLHRVHGHSGTGIPMALSRILECMPNMAGLYERSGELKVLRAAMDATRGGHGEAVMIEGAPGIGKTSLLSEAKRIAVSAGFQVAGARGSEFESDFPFGVVRQLFEPLLARMTVENRQRILSGTAGQAAIVLKRVVPERSPGGDFSMLHGLYWLTADICDEQPLMIAVDDLHWADSDSLKFLNYLMPRLEDIPACVVGTLRPFETNSQSHTLDQIVTAAPSVLVSPSRLSAEASASLVISEFAKSGSPEPEDDDFLSACWSATGGNPLLLKELTEALAAEHVEPTAAHIPQVYALGPRAIARRVAMWMRRLPHSCGPLTCAIAVLGDGADLSHAAELAGLDRDEALQAAKSLEHAQILHTAVPSDVMNPRWGFVHPLVRAAVYEEITPADCHRAHRTAAHLLRDSKAEIEKVALHLLRTLPSGDAETVTLLWSAARSALARGSPETAAKYLRRALAEPPATGDRLDLLFALGSAMRRVDSAAAVPYLTEAHELAGPSRQRVEIALSLGDALLALRRAEEALAIWQQALADTTPQDTELLYQLNACILSIPLYEPGRPDLRKDILGRVAALRSPKPSESMGGRYLDCVIAGHDAVIGDPRAVVRAQRALHDAPAGPSDGQMSLSFGWLALISADRREVLGSLDAAVEQAHRQGSVNDLTGALVYRAMAWLYQGNLDEAAADASDAMHTVDASSLDLRRLVLGPVQAEVQIEQGALSRAQATLEWTGVPDPAPLTGLMYYVLYSRSHLLRLQGRTTEALNTALAAGASFSAAGGDNPAIVPWRSEAALCLHLLGRDEEARTMADAELRLARYWSAPRALGRALRIAGTLSEGDAGVGLLRQAVTRLEGSPARLEYAKALADYGAALRRHGVRSQVRTLLSDALDIAEARSAAPLVQQILDELHVAGIRPRRHAVTGLQSLTPSEQRVYDLAVAGHTNREIAQQLFVTAKTVEVHLSSVYRKLGVTSRRQLGALSEQTHAADEPE</sequence>
<dbReference type="CDD" id="cd06170">
    <property type="entry name" value="LuxR_C_like"/>
    <property type="match status" value="1"/>
</dbReference>
<dbReference type="GO" id="GO:0005524">
    <property type="term" value="F:ATP binding"/>
    <property type="evidence" value="ECO:0007669"/>
    <property type="project" value="UniProtKB-KW"/>
</dbReference>
<dbReference type="PROSITE" id="PS50043">
    <property type="entry name" value="HTH_LUXR_2"/>
    <property type="match status" value="1"/>
</dbReference>
<dbReference type="Proteomes" id="UP000262477">
    <property type="component" value="Unassembled WGS sequence"/>
</dbReference>
<dbReference type="EMBL" id="QUAC01000057">
    <property type="protein sequence ID" value="REK90747.1"/>
    <property type="molecule type" value="Genomic_DNA"/>
</dbReference>
<dbReference type="Gene3D" id="1.10.10.10">
    <property type="entry name" value="Winged helix-like DNA-binding domain superfamily/Winged helix DNA-binding domain"/>
    <property type="match status" value="1"/>
</dbReference>